<dbReference type="EMBL" id="JAQQWP010000002">
    <property type="protein sequence ID" value="KAK8130661.1"/>
    <property type="molecule type" value="Genomic_DNA"/>
</dbReference>
<protein>
    <submittedName>
        <fullName evidence="1">Beta-lactamase domain-containing protein</fullName>
    </submittedName>
</protein>
<gene>
    <name evidence="1" type="ORF">PG999_003041</name>
</gene>
<comment type="caution">
    <text evidence="1">The sequence shown here is derived from an EMBL/GenBank/DDBJ whole genome shotgun (WGS) entry which is preliminary data.</text>
</comment>
<proteinExistence type="predicted"/>
<evidence type="ECO:0000313" key="2">
    <source>
        <dbReference type="Proteomes" id="UP001392437"/>
    </source>
</evidence>
<dbReference type="Proteomes" id="UP001392437">
    <property type="component" value="Unassembled WGS sequence"/>
</dbReference>
<evidence type="ECO:0000313" key="1">
    <source>
        <dbReference type="EMBL" id="KAK8130661.1"/>
    </source>
</evidence>
<keyword evidence="2" id="KW-1185">Reference proteome</keyword>
<accession>A0AAW0RA44</accession>
<dbReference type="AlphaFoldDB" id="A0AAW0RA44"/>
<sequence length="168" mass="19027">MSRTDNLVIGSKNKNNISVNGQDGIRFFNDQTSARPFRGYLRPLRPTIFPGATTPWMTVQAAWATVAETLEWYPNLPRELGTCRTTGISLKATKEYTGTCWGSPQLFKIVITPKDDQLCWEIQGPDLLRIVYDGKDGKSIDPLTWAHDGVSIELYDLIAIWMRQFESL</sequence>
<organism evidence="1 2">
    <name type="scientific">Apiospora kogelbergensis</name>
    <dbReference type="NCBI Taxonomy" id="1337665"/>
    <lineage>
        <taxon>Eukaryota</taxon>
        <taxon>Fungi</taxon>
        <taxon>Dikarya</taxon>
        <taxon>Ascomycota</taxon>
        <taxon>Pezizomycotina</taxon>
        <taxon>Sordariomycetes</taxon>
        <taxon>Xylariomycetidae</taxon>
        <taxon>Amphisphaeriales</taxon>
        <taxon>Apiosporaceae</taxon>
        <taxon>Apiospora</taxon>
    </lineage>
</organism>
<reference evidence="1 2" key="1">
    <citation type="submission" date="2023-01" db="EMBL/GenBank/DDBJ databases">
        <title>Analysis of 21 Apiospora genomes using comparative genomics revels a genus with tremendous synthesis potential of carbohydrate active enzymes and secondary metabolites.</title>
        <authorList>
            <person name="Sorensen T."/>
        </authorList>
    </citation>
    <scope>NUCLEOTIDE SEQUENCE [LARGE SCALE GENOMIC DNA]</scope>
    <source>
        <strain evidence="1 2">CBS 117206</strain>
    </source>
</reference>
<name>A0AAW0RA44_9PEZI</name>